<dbReference type="PROSITE" id="PS51318">
    <property type="entry name" value="TAT"/>
    <property type="match status" value="1"/>
</dbReference>
<name>A0A9X1DA09_9SPHN</name>
<evidence type="ECO:0000256" key="2">
    <source>
        <dbReference type="SAM" id="SignalP"/>
    </source>
</evidence>
<gene>
    <name evidence="4" type="ORF">KK488_03965</name>
</gene>
<dbReference type="InterPro" id="IPR050738">
    <property type="entry name" value="Sulfatase"/>
</dbReference>
<dbReference type="InterPro" id="IPR006311">
    <property type="entry name" value="TAT_signal"/>
</dbReference>
<accession>A0A9X1DA09</accession>
<evidence type="ECO:0000259" key="3">
    <source>
        <dbReference type="Pfam" id="PF00884"/>
    </source>
</evidence>
<dbReference type="PANTHER" id="PTHR42693:SF33">
    <property type="entry name" value="ARYLSULFATASE"/>
    <property type="match status" value="1"/>
</dbReference>
<comment type="similarity">
    <text evidence="1">Belongs to the sulfatase family.</text>
</comment>
<evidence type="ECO:0000256" key="1">
    <source>
        <dbReference type="ARBA" id="ARBA00008779"/>
    </source>
</evidence>
<feature type="domain" description="Sulfatase N-terminal" evidence="3">
    <location>
        <begin position="37"/>
        <end position="336"/>
    </location>
</feature>
<proteinExistence type="inferred from homology"/>
<dbReference type="GO" id="GO:0004065">
    <property type="term" value="F:arylsulfatase activity"/>
    <property type="evidence" value="ECO:0007669"/>
    <property type="project" value="TreeGrafter"/>
</dbReference>
<evidence type="ECO:0000313" key="5">
    <source>
        <dbReference type="Proteomes" id="UP001138757"/>
    </source>
</evidence>
<dbReference type="CDD" id="cd16026">
    <property type="entry name" value="GALNS_like"/>
    <property type="match status" value="1"/>
</dbReference>
<comment type="caution">
    <text evidence="4">The sequence shown here is derived from an EMBL/GenBank/DDBJ whole genome shotgun (WGS) entry which is preliminary data.</text>
</comment>
<dbReference type="Pfam" id="PF00884">
    <property type="entry name" value="Sulfatase"/>
    <property type="match status" value="1"/>
</dbReference>
<dbReference type="PANTHER" id="PTHR42693">
    <property type="entry name" value="ARYLSULFATASE FAMILY MEMBER"/>
    <property type="match status" value="1"/>
</dbReference>
<reference evidence="4" key="1">
    <citation type="submission" date="2021-05" db="EMBL/GenBank/DDBJ databases">
        <title>Genome of Sphingobium sp. strain.</title>
        <authorList>
            <person name="Fan R."/>
        </authorList>
    </citation>
    <scope>NUCLEOTIDE SEQUENCE</scope>
    <source>
        <strain evidence="4">H33</strain>
    </source>
</reference>
<protein>
    <submittedName>
        <fullName evidence="4">Sulfatase</fullName>
    </submittedName>
</protein>
<keyword evidence="2" id="KW-0732">Signal</keyword>
<evidence type="ECO:0000313" key="4">
    <source>
        <dbReference type="EMBL" id="MBT2186095.1"/>
    </source>
</evidence>
<dbReference type="Gene3D" id="3.40.720.10">
    <property type="entry name" value="Alkaline Phosphatase, subunit A"/>
    <property type="match status" value="1"/>
</dbReference>
<sequence>MSNAQTSRRRLLKSLLAGAVLPLAGPALARSVPKRVPNFIVVFCDDLGFGDIGANGADLVKTPNLDRMAAEGTVFTDFYASANLCTPSRAGLLTGRYPIRTGLAKGVIMQDEARGLPLSEVTIPEALKQTHKSALIGKWHLGHTAPYWPPTKHGFDYFYGLPYSHDMVPLSVYESSSPDAVKTVIEKPDIADLQQQFYGQAERFIRANAQRPFFLDLALSGPHLPSEPSADYKGRSAAGDYGDVVEEIDAIVGRLLALLRELKIENDTLVLFTSDNGPWFEGSAGDLRQRKGGGGYDGGYRVPMLAWQPGTVPAGRKSNAIGMSIDFLPTFCAMAGLPAPQGVTLDGLDISDMLTRGGATPHSELLLFNDEDVVAVRTQDWKYSVAAYYRGMLFGLEGRGYPQLYDMRVDRSERYSVASRHPDILAAMQARMGRARATFDPMRQGPTTIFAPWLKGGGAAPH</sequence>
<dbReference type="SUPFAM" id="SSF53649">
    <property type="entry name" value="Alkaline phosphatase-like"/>
    <property type="match status" value="1"/>
</dbReference>
<keyword evidence="5" id="KW-1185">Reference proteome</keyword>
<dbReference type="EMBL" id="JAHGAW010000002">
    <property type="protein sequence ID" value="MBT2186095.1"/>
    <property type="molecule type" value="Genomic_DNA"/>
</dbReference>
<organism evidence="4 5">
    <name type="scientific">Sphingobium nicotianae</name>
    <dbReference type="NCBI Taxonomy" id="2782607"/>
    <lineage>
        <taxon>Bacteria</taxon>
        <taxon>Pseudomonadati</taxon>
        <taxon>Pseudomonadota</taxon>
        <taxon>Alphaproteobacteria</taxon>
        <taxon>Sphingomonadales</taxon>
        <taxon>Sphingomonadaceae</taxon>
        <taxon>Sphingobium</taxon>
    </lineage>
</organism>
<dbReference type="RefSeq" id="WP_214621836.1">
    <property type="nucleotide sequence ID" value="NZ_JAHGAW010000002.1"/>
</dbReference>
<dbReference type="Proteomes" id="UP001138757">
    <property type="component" value="Unassembled WGS sequence"/>
</dbReference>
<dbReference type="AlphaFoldDB" id="A0A9X1DA09"/>
<dbReference type="InterPro" id="IPR000917">
    <property type="entry name" value="Sulfatase_N"/>
</dbReference>
<dbReference type="InterPro" id="IPR017850">
    <property type="entry name" value="Alkaline_phosphatase_core_sf"/>
</dbReference>
<feature type="signal peptide" evidence="2">
    <location>
        <begin position="1"/>
        <end position="29"/>
    </location>
</feature>
<feature type="chain" id="PRO_5040957307" evidence="2">
    <location>
        <begin position="30"/>
        <end position="462"/>
    </location>
</feature>
<dbReference type="Gene3D" id="3.30.1120.10">
    <property type="match status" value="1"/>
</dbReference>